<comment type="caution">
    <text evidence="1">The sequence shown here is derived from an EMBL/GenBank/DDBJ whole genome shotgun (WGS) entry which is preliminary data.</text>
</comment>
<name>A0A7J9DH45_9ROSI</name>
<organism evidence="1 2">
    <name type="scientific">Gossypium trilobum</name>
    <dbReference type="NCBI Taxonomy" id="34281"/>
    <lineage>
        <taxon>Eukaryota</taxon>
        <taxon>Viridiplantae</taxon>
        <taxon>Streptophyta</taxon>
        <taxon>Embryophyta</taxon>
        <taxon>Tracheophyta</taxon>
        <taxon>Spermatophyta</taxon>
        <taxon>Magnoliopsida</taxon>
        <taxon>eudicotyledons</taxon>
        <taxon>Gunneridae</taxon>
        <taxon>Pentapetalae</taxon>
        <taxon>rosids</taxon>
        <taxon>malvids</taxon>
        <taxon>Malvales</taxon>
        <taxon>Malvaceae</taxon>
        <taxon>Malvoideae</taxon>
        <taxon>Gossypium</taxon>
    </lineage>
</organism>
<dbReference type="Proteomes" id="UP000593568">
    <property type="component" value="Unassembled WGS sequence"/>
</dbReference>
<proteinExistence type="predicted"/>
<dbReference type="AlphaFoldDB" id="A0A7J9DH45"/>
<reference evidence="1 2" key="1">
    <citation type="journal article" date="2019" name="Genome Biol. Evol.">
        <title>Insights into the evolution of the New World diploid cottons (Gossypium, subgenus Houzingenia) based on genome sequencing.</title>
        <authorList>
            <person name="Grover C.E."/>
            <person name="Arick M.A. 2nd"/>
            <person name="Thrash A."/>
            <person name="Conover J.L."/>
            <person name="Sanders W.S."/>
            <person name="Peterson D.G."/>
            <person name="Frelichowski J.E."/>
            <person name="Scheffler J.A."/>
            <person name="Scheffler B.E."/>
            <person name="Wendel J.F."/>
        </authorList>
    </citation>
    <scope>NUCLEOTIDE SEQUENCE [LARGE SCALE GENOMIC DNA]</scope>
    <source>
        <strain evidence="1">8</strain>
        <tissue evidence="1">Leaf</tissue>
    </source>
</reference>
<accession>A0A7J9DH45</accession>
<dbReference type="EMBL" id="JABEZW010000002">
    <property type="protein sequence ID" value="MBA0760029.1"/>
    <property type="molecule type" value="Genomic_DNA"/>
</dbReference>
<evidence type="ECO:0000313" key="1">
    <source>
        <dbReference type="EMBL" id="MBA0760029.1"/>
    </source>
</evidence>
<keyword evidence="2" id="KW-1185">Reference proteome</keyword>
<protein>
    <submittedName>
        <fullName evidence="1">Uncharacterized protein</fullName>
    </submittedName>
</protein>
<sequence length="88" mass="10106">MLRLRELTRPSTQASEIFPTREPVMGDDRGFILALVGDSTNNSRRCFQKRVSDGGVNYASNREKFRSPRLVFEDSESERGQFKGRIHT</sequence>
<gene>
    <name evidence="1" type="ORF">Gotri_022823</name>
</gene>
<evidence type="ECO:0000313" key="2">
    <source>
        <dbReference type="Proteomes" id="UP000593568"/>
    </source>
</evidence>